<dbReference type="Proteomes" id="UP000308891">
    <property type="component" value="Unassembled WGS sequence"/>
</dbReference>
<dbReference type="InterPro" id="IPR002781">
    <property type="entry name" value="TM_pro_TauE-like"/>
</dbReference>
<dbReference type="AlphaFoldDB" id="A0A4T0UJA6"/>
<evidence type="ECO:0000256" key="3">
    <source>
        <dbReference type="ARBA" id="ARBA00022989"/>
    </source>
</evidence>
<evidence type="ECO:0000313" key="6">
    <source>
        <dbReference type="EMBL" id="TIC78401.1"/>
    </source>
</evidence>
<dbReference type="Pfam" id="PF01925">
    <property type="entry name" value="TauE"/>
    <property type="match status" value="1"/>
</dbReference>
<feature type="transmembrane region" description="Helical" evidence="5">
    <location>
        <begin position="223"/>
        <end position="243"/>
    </location>
</feature>
<accession>A0A4T0UJA6</accession>
<feature type="transmembrane region" description="Helical" evidence="5">
    <location>
        <begin position="72"/>
        <end position="92"/>
    </location>
</feature>
<feature type="transmembrane region" description="Helical" evidence="5">
    <location>
        <begin position="36"/>
        <end position="60"/>
    </location>
</feature>
<organism evidence="6 7">
    <name type="scientific">Crenobacter intestini</name>
    <dbReference type="NCBI Taxonomy" id="2563443"/>
    <lineage>
        <taxon>Bacteria</taxon>
        <taxon>Pseudomonadati</taxon>
        <taxon>Pseudomonadota</taxon>
        <taxon>Betaproteobacteria</taxon>
        <taxon>Neisseriales</taxon>
        <taxon>Neisseriaceae</taxon>
        <taxon>Crenobacter</taxon>
    </lineage>
</organism>
<evidence type="ECO:0000256" key="5">
    <source>
        <dbReference type="RuleBase" id="RU363041"/>
    </source>
</evidence>
<comment type="subcellular location">
    <subcellularLocation>
        <location evidence="5">Cell membrane</location>
        <topology evidence="5">Multi-pass membrane protein</topology>
    </subcellularLocation>
    <subcellularLocation>
        <location evidence="1">Membrane</location>
        <topology evidence="1">Multi-pass membrane protein</topology>
    </subcellularLocation>
</comment>
<comment type="similarity">
    <text evidence="5">Belongs to the 4-toluene sulfonate uptake permease (TSUP) (TC 2.A.102) family.</text>
</comment>
<dbReference type="RefSeq" id="WP_136555937.1">
    <property type="nucleotide sequence ID" value="NZ_STGJ01000038.1"/>
</dbReference>
<proteinExistence type="inferred from homology"/>
<gene>
    <name evidence="6" type="ORF">E5K04_16520</name>
</gene>
<evidence type="ECO:0000256" key="4">
    <source>
        <dbReference type="ARBA" id="ARBA00023136"/>
    </source>
</evidence>
<name>A0A4T0UJA6_9NEIS</name>
<dbReference type="EMBL" id="STGJ01000038">
    <property type="protein sequence ID" value="TIC78401.1"/>
    <property type="molecule type" value="Genomic_DNA"/>
</dbReference>
<dbReference type="GO" id="GO:0005886">
    <property type="term" value="C:plasma membrane"/>
    <property type="evidence" value="ECO:0007669"/>
    <property type="project" value="UniProtKB-SubCell"/>
</dbReference>
<dbReference type="OrthoDB" id="560496at2"/>
<feature type="transmembrane region" description="Helical" evidence="5">
    <location>
        <begin position="137"/>
        <end position="163"/>
    </location>
</feature>
<keyword evidence="2 5" id="KW-0812">Transmembrane</keyword>
<keyword evidence="3 5" id="KW-1133">Transmembrane helix</keyword>
<evidence type="ECO:0000256" key="2">
    <source>
        <dbReference type="ARBA" id="ARBA00022692"/>
    </source>
</evidence>
<keyword evidence="5" id="KW-1003">Cell membrane</keyword>
<comment type="caution">
    <text evidence="6">The sequence shown here is derived from an EMBL/GenBank/DDBJ whole genome shotgun (WGS) entry which is preliminary data.</text>
</comment>
<keyword evidence="7" id="KW-1185">Reference proteome</keyword>
<sequence>MELQTTIALAGLIFLAAALYSSVGHAGASGYLAAMALFGLAPAVMKPTALTLNILVAVIATTKFYRAGYFSWKLFTPFALSSVPFAFIGGAISLPGYLYKPVVGLVLLYSAYRLVAGKGIKAEVTHPPLLPVAASGAGIGLLSGLTGVGGGIFLSPLLLFAGWAEMRQASGVAAAFILVNSAAALLGHYSAVSHLPAEVAAWAPAAILGGWIGAQYGSKRLPAPIILNLLAAVLLVAGLKMLFTI</sequence>
<keyword evidence="4 5" id="KW-0472">Membrane</keyword>
<feature type="transmembrane region" description="Helical" evidence="5">
    <location>
        <begin position="169"/>
        <end position="187"/>
    </location>
</feature>
<dbReference type="InterPro" id="IPR051598">
    <property type="entry name" value="TSUP/Inactive_protease-like"/>
</dbReference>
<evidence type="ECO:0000313" key="7">
    <source>
        <dbReference type="Proteomes" id="UP000308891"/>
    </source>
</evidence>
<protein>
    <recommendedName>
        <fullName evidence="5">Probable membrane transporter protein</fullName>
    </recommendedName>
</protein>
<evidence type="ECO:0000256" key="1">
    <source>
        <dbReference type="ARBA" id="ARBA00004141"/>
    </source>
</evidence>
<dbReference type="PANTHER" id="PTHR43701">
    <property type="entry name" value="MEMBRANE TRANSPORTER PROTEIN MJ0441-RELATED"/>
    <property type="match status" value="1"/>
</dbReference>
<reference evidence="6 7" key="1">
    <citation type="submission" date="2019-04" db="EMBL/GenBank/DDBJ databases">
        <title>Crenobacter sp. nov.</title>
        <authorList>
            <person name="Shi S."/>
        </authorList>
    </citation>
    <scope>NUCLEOTIDE SEQUENCE [LARGE SCALE GENOMIC DNA]</scope>
    <source>
        <strain evidence="6 7">GY 70310</strain>
    </source>
</reference>
<dbReference type="PANTHER" id="PTHR43701:SF5">
    <property type="entry name" value="MEMBRANE TRANSPORTER PROTEIN-RELATED"/>
    <property type="match status" value="1"/>
</dbReference>